<dbReference type="Proteomes" id="UP000323876">
    <property type="component" value="Unassembled WGS sequence"/>
</dbReference>
<proteinExistence type="predicted"/>
<reference evidence="3 4" key="1">
    <citation type="submission" date="2019-09" db="EMBL/GenBank/DDBJ databases">
        <authorList>
            <person name="Wang X."/>
        </authorList>
    </citation>
    <scope>NUCLEOTIDE SEQUENCE [LARGE SCALE GENOMIC DNA]</scope>
    <source>
        <strain evidence="3 4">CICC 11023</strain>
    </source>
</reference>
<evidence type="ECO:0000313" key="4">
    <source>
        <dbReference type="Proteomes" id="UP000323876"/>
    </source>
</evidence>
<gene>
    <name evidence="3" type="ORF">F3087_40965</name>
</gene>
<keyword evidence="2" id="KW-0732">Signal</keyword>
<feature type="chain" id="PRO_5024401434" description="Secreted protein" evidence="2">
    <location>
        <begin position="34"/>
        <end position="104"/>
    </location>
</feature>
<accession>A0A5N0DTS2</accession>
<sequence>MTVKNIKRVAASVAGITAIAGIFVIAAPTIAQADPGRCGVSVEGPANSGSQWAYFVRNDCSSNIQVKVHLYNLDKDTSCHWIVPGETVALFSNYIDNNWQAVAC</sequence>
<dbReference type="Gene3D" id="2.60.40.20">
    <property type="entry name" value="Alpha-amylase inhibitor"/>
    <property type="match status" value="1"/>
</dbReference>
<name>A0A5N0DTS2_9NOCA</name>
<keyword evidence="1" id="KW-0022">Alpha-amylase inhibitor</keyword>
<evidence type="ECO:0000313" key="3">
    <source>
        <dbReference type="EMBL" id="KAA8880487.1"/>
    </source>
</evidence>
<evidence type="ECO:0008006" key="5">
    <source>
        <dbReference type="Google" id="ProtNLM"/>
    </source>
</evidence>
<keyword evidence="4" id="KW-1185">Reference proteome</keyword>
<dbReference type="EMBL" id="VXLC01000033">
    <property type="protein sequence ID" value="KAA8880487.1"/>
    <property type="molecule type" value="Genomic_DNA"/>
</dbReference>
<evidence type="ECO:0000256" key="2">
    <source>
        <dbReference type="SAM" id="SignalP"/>
    </source>
</evidence>
<dbReference type="InterPro" id="IPR000833">
    <property type="entry name" value="A-amylase_inhib"/>
</dbReference>
<dbReference type="GO" id="GO:0015066">
    <property type="term" value="F:alpha-amylase inhibitor activity"/>
    <property type="evidence" value="ECO:0007669"/>
    <property type="project" value="UniProtKB-KW"/>
</dbReference>
<feature type="signal peptide" evidence="2">
    <location>
        <begin position="1"/>
        <end position="33"/>
    </location>
</feature>
<dbReference type="InterPro" id="IPR036379">
    <property type="entry name" value="A-amylase_inhib_sf"/>
</dbReference>
<protein>
    <recommendedName>
        <fullName evidence="5">Secreted protein</fullName>
    </recommendedName>
</protein>
<dbReference type="AlphaFoldDB" id="A0A5N0DTS2"/>
<organism evidence="3 4">
    <name type="scientific">Nocardia colli</name>
    <dbReference type="NCBI Taxonomy" id="2545717"/>
    <lineage>
        <taxon>Bacteria</taxon>
        <taxon>Bacillati</taxon>
        <taxon>Actinomycetota</taxon>
        <taxon>Actinomycetes</taxon>
        <taxon>Mycobacteriales</taxon>
        <taxon>Nocardiaceae</taxon>
        <taxon>Nocardia</taxon>
    </lineage>
</organism>
<dbReference type="Pfam" id="PF01356">
    <property type="entry name" value="A_amylase_inhib"/>
    <property type="match status" value="1"/>
</dbReference>
<dbReference type="SUPFAM" id="SSF49498">
    <property type="entry name" value="alpha-Amylase inhibitor tendamistat"/>
    <property type="match status" value="1"/>
</dbReference>
<evidence type="ECO:0000256" key="1">
    <source>
        <dbReference type="ARBA" id="ARBA00022579"/>
    </source>
</evidence>
<comment type="caution">
    <text evidence="3">The sequence shown here is derived from an EMBL/GenBank/DDBJ whole genome shotgun (WGS) entry which is preliminary data.</text>
</comment>